<accession>A0A1I4JP57</accession>
<dbReference type="InterPro" id="IPR005828">
    <property type="entry name" value="MFS_sugar_transport-like"/>
</dbReference>
<feature type="transmembrane region" description="Helical" evidence="6">
    <location>
        <begin position="21"/>
        <end position="40"/>
    </location>
</feature>
<keyword evidence="3 6" id="KW-0812">Transmembrane</keyword>
<dbReference type="PROSITE" id="PS50850">
    <property type="entry name" value="MFS"/>
    <property type="match status" value="1"/>
</dbReference>
<feature type="transmembrane region" description="Helical" evidence="6">
    <location>
        <begin position="262"/>
        <end position="280"/>
    </location>
</feature>
<keyword evidence="9" id="KW-1185">Reference proteome</keyword>
<dbReference type="STRING" id="1123291.SAMN04490355_101343"/>
<comment type="subcellular location">
    <subcellularLocation>
        <location evidence="1">Cell membrane</location>
        <topology evidence="1">Multi-pass membrane protein</topology>
    </subcellularLocation>
</comment>
<evidence type="ECO:0000259" key="7">
    <source>
        <dbReference type="PROSITE" id="PS50850"/>
    </source>
</evidence>
<evidence type="ECO:0000256" key="6">
    <source>
        <dbReference type="SAM" id="Phobius"/>
    </source>
</evidence>
<feature type="transmembrane region" description="Helical" evidence="6">
    <location>
        <begin position="326"/>
        <end position="344"/>
    </location>
</feature>
<sequence length="453" mass="49261">MKVKSNIGPRLDRLPIARWHYKVLYLIGLGMFVDGFDNYMGGAILSELVKTGWSNNYLNATFVSSTMIGLFIGSLFAGFAGDHWGRKFAYQLNLLLFGAASIAAGFVTDMTTLIVLRGIMGIGLGAELVVGFGTFSEFVPARVRGKWASLLSLVANCAPPVALLVAYFVIPAFGWRAMFIIGGVAALIVWAMRHSLPESPRWYEARGELDKAEEIVSKVEKDIEREQGIKLPLIEIEHSATDQVVKKVSFWSLFKGALLKRTIVASAVLIGMNTLVYTIVNWVPTIFIQSGISVTKSMGMMALIMVGAPMGVAIASQIIDKFPRKGLSVSLLLIIGLLGYVYSLQRSETFIVLFGFVLTVVIYIYVCLACSVYVPEMWPTEARLRGAGVANGIGRISAIFSPYGVAWLLSNYGSIAVFIGLGGVVILLALIIATLGVETRYKSLEQISKEVGV</sequence>
<feature type="transmembrane region" description="Helical" evidence="6">
    <location>
        <begin position="147"/>
        <end position="169"/>
    </location>
</feature>
<feature type="transmembrane region" description="Helical" evidence="6">
    <location>
        <begin position="60"/>
        <end position="81"/>
    </location>
</feature>
<feature type="transmembrane region" description="Helical" evidence="6">
    <location>
        <begin position="114"/>
        <end position="135"/>
    </location>
</feature>
<feature type="domain" description="Major facilitator superfamily (MFS) profile" evidence="7">
    <location>
        <begin position="23"/>
        <end position="440"/>
    </location>
</feature>
<dbReference type="SUPFAM" id="SSF103473">
    <property type="entry name" value="MFS general substrate transporter"/>
    <property type="match status" value="1"/>
</dbReference>
<dbReference type="RefSeq" id="WP_217645064.1">
    <property type="nucleotide sequence ID" value="NZ_FOTS01000013.1"/>
</dbReference>
<feature type="transmembrane region" description="Helical" evidence="6">
    <location>
        <begin position="88"/>
        <end position="108"/>
    </location>
</feature>
<reference evidence="9" key="1">
    <citation type="submission" date="2016-10" db="EMBL/GenBank/DDBJ databases">
        <authorList>
            <person name="Varghese N."/>
            <person name="Submissions S."/>
        </authorList>
    </citation>
    <scope>NUCLEOTIDE SEQUENCE [LARGE SCALE GENOMIC DNA]</scope>
    <source>
        <strain evidence="9">DSM 13327</strain>
    </source>
</reference>
<dbReference type="AlphaFoldDB" id="A0A1I4JP57"/>
<dbReference type="CDD" id="cd17316">
    <property type="entry name" value="MFS_SV2_like"/>
    <property type="match status" value="1"/>
</dbReference>
<proteinExistence type="predicted"/>
<evidence type="ECO:0000256" key="5">
    <source>
        <dbReference type="ARBA" id="ARBA00023136"/>
    </source>
</evidence>
<evidence type="ECO:0000256" key="1">
    <source>
        <dbReference type="ARBA" id="ARBA00004651"/>
    </source>
</evidence>
<evidence type="ECO:0000313" key="9">
    <source>
        <dbReference type="Proteomes" id="UP000199520"/>
    </source>
</evidence>
<feature type="transmembrane region" description="Helical" evidence="6">
    <location>
        <begin position="415"/>
        <end position="437"/>
    </location>
</feature>
<evidence type="ECO:0000256" key="3">
    <source>
        <dbReference type="ARBA" id="ARBA00022692"/>
    </source>
</evidence>
<keyword evidence="4 6" id="KW-1133">Transmembrane helix</keyword>
<name>A0A1I4JP57_9FIRM</name>
<dbReference type="EMBL" id="FOTS01000013">
    <property type="protein sequence ID" value="SFL68013.1"/>
    <property type="molecule type" value="Genomic_DNA"/>
</dbReference>
<dbReference type="PANTHER" id="PTHR23508">
    <property type="entry name" value="CARBOXYLIC ACID TRANSPORTER PROTEIN HOMOLOG"/>
    <property type="match status" value="1"/>
</dbReference>
<evidence type="ECO:0000256" key="2">
    <source>
        <dbReference type="ARBA" id="ARBA00022448"/>
    </source>
</evidence>
<feature type="transmembrane region" description="Helical" evidence="6">
    <location>
        <begin position="350"/>
        <end position="374"/>
    </location>
</feature>
<keyword evidence="5 6" id="KW-0472">Membrane</keyword>
<feature type="transmembrane region" description="Helical" evidence="6">
    <location>
        <begin position="175"/>
        <end position="192"/>
    </location>
</feature>
<organism evidence="8 9">
    <name type="scientific">Pelosinus propionicus DSM 13327</name>
    <dbReference type="NCBI Taxonomy" id="1123291"/>
    <lineage>
        <taxon>Bacteria</taxon>
        <taxon>Bacillati</taxon>
        <taxon>Bacillota</taxon>
        <taxon>Negativicutes</taxon>
        <taxon>Selenomonadales</taxon>
        <taxon>Sporomusaceae</taxon>
        <taxon>Pelosinus</taxon>
    </lineage>
</organism>
<dbReference type="PANTHER" id="PTHR23508:SF10">
    <property type="entry name" value="CARBOXYLIC ACID TRANSPORTER PROTEIN HOMOLOG"/>
    <property type="match status" value="1"/>
</dbReference>
<dbReference type="GO" id="GO:0005886">
    <property type="term" value="C:plasma membrane"/>
    <property type="evidence" value="ECO:0007669"/>
    <property type="project" value="UniProtKB-SubCell"/>
</dbReference>
<dbReference type="Pfam" id="PF00083">
    <property type="entry name" value="Sugar_tr"/>
    <property type="match status" value="1"/>
</dbReference>
<feature type="transmembrane region" description="Helical" evidence="6">
    <location>
        <begin position="386"/>
        <end position="409"/>
    </location>
</feature>
<dbReference type="InterPro" id="IPR020846">
    <property type="entry name" value="MFS_dom"/>
</dbReference>
<protein>
    <submittedName>
        <fullName evidence="8">MFS transporter, putative metabolite:H+ symporter</fullName>
    </submittedName>
</protein>
<dbReference type="Proteomes" id="UP000199520">
    <property type="component" value="Unassembled WGS sequence"/>
</dbReference>
<gene>
    <name evidence="8" type="ORF">SAMN04490355_101343</name>
</gene>
<evidence type="ECO:0000313" key="8">
    <source>
        <dbReference type="EMBL" id="SFL68013.1"/>
    </source>
</evidence>
<evidence type="ECO:0000256" key="4">
    <source>
        <dbReference type="ARBA" id="ARBA00022989"/>
    </source>
</evidence>
<dbReference type="Gene3D" id="1.20.1250.20">
    <property type="entry name" value="MFS general substrate transporter like domains"/>
    <property type="match status" value="1"/>
</dbReference>
<keyword evidence="2" id="KW-0813">Transport</keyword>
<feature type="transmembrane region" description="Helical" evidence="6">
    <location>
        <begin position="300"/>
        <end position="319"/>
    </location>
</feature>
<dbReference type="GO" id="GO:0046943">
    <property type="term" value="F:carboxylic acid transmembrane transporter activity"/>
    <property type="evidence" value="ECO:0007669"/>
    <property type="project" value="TreeGrafter"/>
</dbReference>
<dbReference type="InterPro" id="IPR036259">
    <property type="entry name" value="MFS_trans_sf"/>
</dbReference>